<protein>
    <submittedName>
        <fullName evidence="1">Uncharacterized protein</fullName>
    </submittedName>
</protein>
<reference evidence="1 2" key="1">
    <citation type="journal article" date="2019" name="Sci. Rep.">
        <title>Orb-weaving spider Araneus ventricosus genome elucidates the spidroin gene catalogue.</title>
        <authorList>
            <person name="Kono N."/>
            <person name="Nakamura H."/>
            <person name="Ohtoshi R."/>
            <person name="Moran D.A.P."/>
            <person name="Shinohara A."/>
            <person name="Yoshida Y."/>
            <person name="Fujiwara M."/>
            <person name="Mori M."/>
            <person name="Tomita M."/>
            <person name="Arakawa K."/>
        </authorList>
    </citation>
    <scope>NUCLEOTIDE SEQUENCE [LARGE SCALE GENOMIC DNA]</scope>
</reference>
<dbReference type="AlphaFoldDB" id="A0A4Y2D6Z4"/>
<accession>A0A4Y2D6Z4</accession>
<comment type="caution">
    <text evidence="1">The sequence shown here is derived from an EMBL/GenBank/DDBJ whole genome shotgun (WGS) entry which is preliminary data.</text>
</comment>
<proteinExistence type="predicted"/>
<dbReference type="Proteomes" id="UP000499080">
    <property type="component" value="Unassembled WGS sequence"/>
</dbReference>
<sequence>MLVAVKCFPANPCLLVAITYHQMKGNTDAFETSSGLRWPSGKIWALGVEGFQVRNPIPLKIRRVCDLFNFKSYIRLKRPPVGVVRKFGEEGSQIRCRPLRLPAAQNYKAPKLPSCCFKTGL</sequence>
<dbReference type="EMBL" id="BGPR01000298">
    <property type="protein sequence ID" value="GBM11345.1"/>
    <property type="molecule type" value="Genomic_DNA"/>
</dbReference>
<gene>
    <name evidence="1" type="ORF">AVEN_13575_1</name>
</gene>
<evidence type="ECO:0000313" key="1">
    <source>
        <dbReference type="EMBL" id="GBM11345.1"/>
    </source>
</evidence>
<keyword evidence="2" id="KW-1185">Reference proteome</keyword>
<organism evidence="1 2">
    <name type="scientific">Araneus ventricosus</name>
    <name type="common">Orbweaver spider</name>
    <name type="synonym">Epeira ventricosa</name>
    <dbReference type="NCBI Taxonomy" id="182803"/>
    <lineage>
        <taxon>Eukaryota</taxon>
        <taxon>Metazoa</taxon>
        <taxon>Ecdysozoa</taxon>
        <taxon>Arthropoda</taxon>
        <taxon>Chelicerata</taxon>
        <taxon>Arachnida</taxon>
        <taxon>Araneae</taxon>
        <taxon>Araneomorphae</taxon>
        <taxon>Entelegynae</taxon>
        <taxon>Araneoidea</taxon>
        <taxon>Araneidae</taxon>
        <taxon>Araneus</taxon>
    </lineage>
</organism>
<evidence type="ECO:0000313" key="2">
    <source>
        <dbReference type="Proteomes" id="UP000499080"/>
    </source>
</evidence>
<name>A0A4Y2D6Z4_ARAVE</name>